<feature type="active site" evidence="5">
    <location>
        <position position="14"/>
    </location>
</feature>
<dbReference type="PANTHER" id="PTHR11717">
    <property type="entry name" value="LOW MOLECULAR WEIGHT PROTEIN TYROSINE PHOSPHATASE"/>
    <property type="match status" value="1"/>
</dbReference>
<organism evidence="7 8">
    <name type="scientific">Oleispira antarctica RB-8</name>
    <dbReference type="NCBI Taxonomy" id="698738"/>
    <lineage>
        <taxon>Bacteria</taxon>
        <taxon>Pseudomonadati</taxon>
        <taxon>Pseudomonadota</taxon>
        <taxon>Gammaproteobacteria</taxon>
        <taxon>Oceanospirillales</taxon>
        <taxon>Oceanospirillaceae</taxon>
        <taxon>Oleispira</taxon>
    </lineage>
</organism>
<proteinExistence type="inferred from homology"/>
<dbReference type="InterPro" id="IPR050438">
    <property type="entry name" value="LMW_PTPase"/>
</dbReference>
<dbReference type="HOGENOM" id="CLU_071415_2_2_6"/>
<dbReference type="Pfam" id="PF01451">
    <property type="entry name" value="LMWPc"/>
    <property type="match status" value="1"/>
</dbReference>
<dbReference type="AlphaFoldDB" id="R4YTZ8"/>
<dbReference type="SUPFAM" id="SSF52788">
    <property type="entry name" value="Phosphotyrosine protein phosphatases I"/>
    <property type="match status" value="1"/>
</dbReference>
<dbReference type="EC" id="3.1.3.48" evidence="2"/>
<name>R4YTZ8_OLEAN</name>
<dbReference type="PRINTS" id="PR00719">
    <property type="entry name" value="LMWPTPASE"/>
</dbReference>
<evidence type="ECO:0000313" key="7">
    <source>
        <dbReference type="EMBL" id="CCK76239.1"/>
    </source>
</evidence>
<protein>
    <recommendedName>
        <fullName evidence="2">protein-tyrosine-phosphatase</fullName>
        <ecNumber evidence="2">3.1.3.48</ecNumber>
    </recommendedName>
</protein>
<evidence type="ECO:0000256" key="1">
    <source>
        <dbReference type="ARBA" id="ARBA00011063"/>
    </source>
</evidence>
<evidence type="ECO:0000313" key="8">
    <source>
        <dbReference type="Proteomes" id="UP000032749"/>
    </source>
</evidence>
<dbReference type="EMBL" id="FO203512">
    <property type="protein sequence ID" value="CCK76239.1"/>
    <property type="molecule type" value="Genomic_DNA"/>
</dbReference>
<dbReference type="SMART" id="SM00226">
    <property type="entry name" value="LMWPc"/>
    <property type="match status" value="1"/>
</dbReference>
<reference evidence="7 8" key="1">
    <citation type="journal article" date="2013" name="Nat. Commun.">
        <title>Genome sequence and functional genomic analysis of the oil-degrading bacterium Oleispira antarctica.</title>
        <authorList>
            <person name="Kube M."/>
            <person name="Chernikova T.N."/>
            <person name="Al-Ramahi Y."/>
            <person name="Beloqui A."/>
            <person name="Lopez-Cortez N."/>
            <person name="Guazzaroni M.E."/>
            <person name="Heipieper H.J."/>
            <person name="Klages S."/>
            <person name="Kotsyurbenko O.R."/>
            <person name="Langer I."/>
            <person name="Nechitaylo T.Y."/>
            <person name="Lunsdorf H."/>
            <person name="Fernandez M."/>
            <person name="Juarez S."/>
            <person name="Ciordia S."/>
            <person name="Singer A."/>
            <person name="Kagan O."/>
            <person name="Egorova O."/>
            <person name="Petit P.A."/>
            <person name="Stogios P."/>
            <person name="Kim Y."/>
            <person name="Tchigvintsev A."/>
            <person name="Flick R."/>
            <person name="Denaro R."/>
            <person name="Genovese M."/>
            <person name="Albar J.P."/>
            <person name="Reva O.N."/>
            <person name="Martinez-Gomariz M."/>
            <person name="Tran H."/>
            <person name="Ferrer M."/>
            <person name="Savchenko A."/>
            <person name="Yakunin A.F."/>
            <person name="Yakimov M.M."/>
            <person name="Golyshina O.V."/>
            <person name="Reinhardt R."/>
            <person name="Golyshin P.N."/>
        </authorList>
    </citation>
    <scope>NUCLEOTIDE SEQUENCE [LARGE SCALE GENOMIC DNA]</scope>
</reference>
<accession>R4YTZ8</accession>
<gene>
    <name evidence="7" type="ORF">OLEAN_C20630</name>
</gene>
<keyword evidence="3" id="KW-0378">Hydrolase</keyword>
<dbReference type="CDD" id="cd16343">
    <property type="entry name" value="LMWPTP"/>
    <property type="match status" value="1"/>
</dbReference>
<dbReference type="GO" id="GO:0004725">
    <property type="term" value="F:protein tyrosine phosphatase activity"/>
    <property type="evidence" value="ECO:0007669"/>
    <property type="project" value="UniProtKB-EC"/>
</dbReference>
<dbReference type="InterPro" id="IPR036196">
    <property type="entry name" value="Ptyr_pPase_sf"/>
</dbReference>
<evidence type="ECO:0000256" key="5">
    <source>
        <dbReference type="PIRSR" id="PIRSR617867-1"/>
    </source>
</evidence>
<evidence type="ECO:0000256" key="2">
    <source>
        <dbReference type="ARBA" id="ARBA00013064"/>
    </source>
</evidence>
<sequence length="169" mass="18645">MIKVLFVCLGNICRSPTAHGVLEHKLAMAGLSDVVEVDSAGTAAWHVGKEPDLRSQLAARKRDYDLSHLRARQAVAEDFLEFDYVLAMDYSNLENLKGIVPSGDVKTMPELFLEAYSTPRLKAQGLTEVPDPYYGGEDGFSAVLDMVEDACEQLILDIKSNNKLNIKSK</sequence>
<keyword evidence="8" id="KW-1185">Reference proteome</keyword>
<keyword evidence="4" id="KW-0904">Protein phosphatase</keyword>
<feature type="domain" description="Phosphotyrosine protein phosphatase I" evidence="6">
    <location>
        <begin position="2"/>
        <end position="157"/>
    </location>
</feature>
<evidence type="ECO:0000256" key="3">
    <source>
        <dbReference type="ARBA" id="ARBA00022801"/>
    </source>
</evidence>
<dbReference type="Proteomes" id="UP000032749">
    <property type="component" value="Chromosome"/>
</dbReference>
<evidence type="ECO:0000259" key="6">
    <source>
        <dbReference type="SMART" id="SM00226"/>
    </source>
</evidence>
<dbReference type="STRING" id="698738.OLEAN_C20630"/>
<dbReference type="InterPro" id="IPR017867">
    <property type="entry name" value="Tyr_phospatase_low_mol_wt"/>
</dbReference>
<evidence type="ECO:0000256" key="4">
    <source>
        <dbReference type="ARBA" id="ARBA00022912"/>
    </source>
</evidence>
<dbReference type="PATRIC" id="fig|698738.3.peg.2135"/>
<dbReference type="PANTHER" id="PTHR11717:SF7">
    <property type="entry name" value="LOW MOLECULAR WEIGHT PHOSPHOTYROSINE PROTEIN PHOSPHATASE"/>
    <property type="match status" value="1"/>
</dbReference>
<dbReference type="Gene3D" id="3.40.50.2300">
    <property type="match status" value="1"/>
</dbReference>
<feature type="active site" description="Nucleophile" evidence="5">
    <location>
        <position position="8"/>
    </location>
</feature>
<comment type="similarity">
    <text evidence="1">Belongs to the low molecular weight phosphotyrosine protein phosphatase family.</text>
</comment>
<dbReference type="KEGG" id="oai:OLEAN_C20630"/>
<dbReference type="InterPro" id="IPR023485">
    <property type="entry name" value="Ptyr_pPase"/>
</dbReference>
<feature type="active site" description="Proton donor" evidence="5">
    <location>
        <position position="131"/>
    </location>
</feature>